<dbReference type="RefSeq" id="WP_166255050.1">
    <property type="nucleotide sequence ID" value="NZ_JAAMOW010000004.1"/>
</dbReference>
<comment type="caution">
    <text evidence="1">The sequence shown here is derived from an EMBL/GenBank/DDBJ whole genome shotgun (WGS) entry which is preliminary data.</text>
</comment>
<reference evidence="1 2" key="1">
    <citation type="journal article" date="2014" name="Int. J. Syst. Evol. Microbiol.">
        <title>Solimonas terrae sp. nov., isolated from soil.</title>
        <authorList>
            <person name="Kim S.J."/>
            <person name="Moon J.Y."/>
            <person name="Weon H.Y."/>
            <person name="Ahn J.H."/>
            <person name="Chen W.M."/>
            <person name="Kwon S.W."/>
        </authorList>
    </citation>
    <scope>NUCLEOTIDE SEQUENCE [LARGE SCALE GENOMIC DNA]</scope>
    <source>
        <strain evidence="1 2">KIS83-12</strain>
    </source>
</reference>
<proteinExistence type="predicted"/>
<sequence length="636" mass="68413">MASHGEHRHRSSRIAVATALLLAADGIGTASAASFDLFGMDAETQFSATYSAAWRLQSPDRRLIDAPGAASIPVPEYFKVPESANYDDGNRNFKKGAMVDNRITTLGELLLRKNDFGVELRGDAFYDDAYRHRNDNDSPDTISKTDGAYNEFSGKAQYYDGARARLLDAYIFGTWYLGDETVLSLRLGQQVAAWGESLFFDGIALAQGPADATKANVPGADVKSILLPVNQLSMQLSLNDQWTLLGQYKLAFKPTELDPVGEYFSVTDVVGPGAEFIYGLDNPFYLASYSDFNVLSSDAVDLVNLGLSALAPNLPVGGLTAAAGQILNGLDAILPDVPVPVGQLSQPGTPRYINVQRGPDKRPSWAGQYGIGLKYQVTPVTNIGLYWLRYHSTTPAPVQNYGYAPLVGGTDGVPPLVTTQILNLKVPVTYNVHYFGGIHLAGLSFSTSLFGVNVAGEAIYRDGADVLVDVDGGLLGPVPTPVRSKIYQGLMSGIYSFGPGLFWDSLSVVGEGGFIHVADNDAGCGPTSCTKQLTYTRDASAISTLAIINRNNVISGWDLSMPVSYSQMINGQSSLLSGFGALMGPHDKRFGVGAYMTYLEKLTFGVQYSGFFGKPDLRANPYADRDNIGLTVKYNF</sequence>
<accession>A0A6M2BR82</accession>
<dbReference type="EMBL" id="JAAMOW010000004">
    <property type="protein sequence ID" value="NGY04854.1"/>
    <property type="molecule type" value="Genomic_DNA"/>
</dbReference>
<dbReference type="Pfam" id="PF06980">
    <property type="entry name" value="DUF1302"/>
    <property type="match status" value="1"/>
</dbReference>
<dbReference type="InterPro" id="IPR010727">
    <property type="entry name" value="DUF1302"/>
</dbReference>
<evidence type="ECO:0000313" key="2">
    <source>
        <dbReference type="Proteomes" id="UP000472676"/>
    </source>
</evidence>
<name>A0A6M2BR82_9GAMM</name>
<gene>
    <name evidence="1" type="ORF">G7Y85_08755</name>
</gene>
<dbReference type="Proteomes" id="UP000472676">
    <property type="component" value="Unassembled WGS sequence"/>
</dbReference>
<organism evidence="1 2">
    <name type="scientific">Solimonas terrae</name>
    <dbReference type="NCBI Taxonomy" id="1396819"/>
    <lineage>
        <taxon>Bacteria</taxon>
        <taxon>Pseudomonadati</taxon>
        <taxon>Pseudomonadota</taxon>
        <taxon>Gammaproteobacteria</taxon>
        <taxon>Nevskiales</taxon>
        <taxon>Nevskiaceae</taxon>
        <taxon>Solimonas</taxon>
    </lineage>
</organism>
<keyword evidence="2" id="KW-1185">Reference proteome</keyword>
<protein>
    <submittedName>
        <fullName evidence="1">DUF1302 domain-containing protein</fullName>
    </submittedName>
</protein>
<dbReference type="AlphaFoldDB" id="A0A6M2BR82"/>
<evidence type="ECO:0000313" key="1">
    <source>
        <dbReference type="EMBL" id="NGY04854.1"/>
    </source>
</evidence>